<feature type="compositionally biased region" description="Polar residues" evidence="1">
    <location>
        <begin position="114"/>
        <end position="126"/>
    </location>
</feature>
<evidence type="ECO:0000256" key="1">
    <source>
        <dbReference type="SAM" id="MobiDB-lite"/>
    </source>
</evidence>
<accession>A0A7S1ESW1</accession>
<feature type="region of interest" description="Disordered" evidence="1">
    <location>
        <begin position="81"/>
        <end position="127"/>
    </location>
</feature>
<proteinExistence type="predicted"/>
<gene>
    <name evidence="2" type="ORF">TOLI1172_LOCUS6278</name>
</gene>
<protein>
    <submittedName>
        <fullName evidence="2">Uncharacterized protein</fullName>
    </submittedName>
</protein>
<dbReference type="EMBL" id="HBFP01008750">
    <property type="protein sequence ID" value="CAD8821882.1"/>
    <property type="molecule type" value="Transcribed_RNA"/>
</dbReference>
<feature type="compositionally biased region" description="Polar residues" evidence="1">
    <location>
        <begin position="81"/>
        <end position="103"/>
    </location>
</feature>
<feature type="compositionally biased region" description="Basic and acidic residues" evidence="1">
    <location>
        <begin position="210"/>
        <end position="221"/>
    </location>
</feature>
<name>A0A7S1ESW1_9RHOD</name>
<sequence length="296" mass="32459">MENNRNDVNDDVISVEVDRASVTPNLSLLVASSEVTTNQRNSQETSFMRISGKSTECFVMDALRDSQNIDANTEIMRLASSQTSFRRSPSQMSGYTRGNSRVSQHSKDIRRRPSTNAFTRPKSTATAGGLKEQKLDINALKEIFAEDFHLIDPEGISGGARESESMVEAISPFTAEVSYSGSLTENGFSSFESRKGNDLLSNSRSTSKVELNESGKGEMKSKASGRNIFKKNPSRSAETENVLFGAATWKNSSSESNGDKKFLGWKFRSVPGSMKTNHMSRLLSNRNTVSDSSSDA</sequence>
<feature type="compositionally biased region" description="Polar residues" evidence="1">
    <location>
        <begin position="274"/>
        <end position="296"/>
    </location>
</feature>
<dbReference type="AlphaFoldDB" id="A0A7S1ESW1"/>
<reference evidence="2" key="1">
    <citation type="submission" date="2021-01" db="EMBL/GenBank/DDBJ databases">
        <authorList>
            <person name="Corre E."/>
            <person name="Pelletier E."/>
            <person name="Niang G."/>
            <person name="Scheremetjew M."/>
            <person name="Finn R."/>
            <person name="Kale V."/>
            <person name="Holt S."/>
            <person name="Cochrane G."/>
            <person name="Meng A."/>
            <person name="Brown T."/>
            <person name="Cohen L."/>
        </authorList>
    </citation>
    <scope>NUCLEOTIDE SEQUENCE</scope>
    <source>
        <strain evidence="2">CCMP3278</strain>
    </source>
</reference>
<evidence type="ECO:0000313" key="2">
    <source>
        <dbReference type="EMBL" id="CAD8821882.1"/>
    </source>
</evidence>
<feature type="compositionally biased region" description="Polar residues" evidence="1">
    <location>
        <begin position="199"/>
        <end position="209"/>
    </location>
</feature>
<feature type="region of interest" description="Disordered" evidence="1">
    <location>
        <begin position="191"/>
        <end position="237"/>
    </location>
</feature>
<feature type="region of interest" description="Disordered" evidence="1">
    <location>
        <begin position="272"/>
        <end position="296"/>
    </location>
</feature>
<organism evidence="2">
    <name type="scientific">Timspurckia oligopyrenoides</name>
    <dbReference type="NCBI Taxonomy" id="708627"/>
    <lineage>
        <taxon>Eukaryota</taxon>
        <taxon>Rhodophyta</taxon>
        <taxon>Bangiophyceae</taxon>
        <taxon>Porphyridiales</taxon>
        <taxon>Porphyridiaceae</taxon>
        <taxon>Timspurckia</taxon>
    </lineage>
</organism>